<evidence type="ECO:0000313" key="8">
    <source>
        <dbReference type="EMBL" id="CAL4980976.1"/>
    </source>
</evidence>
<dbReference type="Pfam" id="PF00891">
    <property type="entry name" value="Methyltransf_2"/>
    <property type="match status" value="1"/>
</dbReference>
<evidence type="ECO:0008006" key="10">
    <source>
        <dbReference type="Google" id="ProtNLM"/>
    </source>
</evidence>
<dbReference type="Gene3D" id="3.40.50.150">
    <property type="entry name" value="Vaccinia Virus protein VP39"/>
    <property type="match status" value="1"/>
</dbReference>
<dbReference type="Pfam" id="PF08100">
    <property type="entry name" value="Dimerisation"/>
    <property type="match status" value="1"/>
</dbReference>
<protein>
    <recommendedName>
        <fullName evidence="10">O-methyltransferase ZRP4</fullName>
    </recommendedName>
</protein>
<name>A0ABC9AN18_9POAL</name>
<organism evidence="8 9">
    <name type="scientific">Urochloa decumbens</name>
    <dbReference type="NCBI Taxonomy" id="240449"/>
    <lineage>
        <taxon>Eukaryota</taxon>
        <taxon>Viridiplantae</taxon>
        <taxon>Streptophyta</taxon>
        <taxon>Embryophyta</taxon>
        <taxon>Tracheophyta</taxon>
        <taxon>Spermatophyta</taxon>
        <taxon>Magnoliopsida</taxon>
        <taxon>Liliopsida</taxon>
        <taxon>Poales</taxon>
        <taxon>Poaceae</taxon>
        <taxon>PACMAD clade</taxon>
        <taxon>Panicoideae</taxon>
        <taxon>Panicodae</taxon>
        <taxon>Paniceae</taxon>
        <taxon>Melinidinae</taxon>
        <taxon>Urochloa</taxon>
    </lineage>
</organism>
<dbReference type="InterPro" id="IPR036388">
    <property type="entry name" value="WH-like_DNA-bd_sf"/>
</dbReference>
<evidence type="ECO:0000313" key="9">
    <source>
        <dbReference type="Proteomes" id="UP001497457"/>
    </source>
</evidence>
<dbReference type="PIRSF" id="PIRSF005739">
    <property type="entry name" value="O-mtase"/>
    <property type="match status" value="1"/>
</dbReference>
<dbReference type="PANTHER" id="PTHR11746">
    <property type="entry name" value="O-METHYLTRANSFERASE"/>
    <property type="match status" value="1"/>
</dbReference>
<dbReference type="GO" id="GO:0008757">
    <property type="term" value="F:S-adenosylmethionine-dependent methyltransferase activity"/>
    <property type="evidence" value="ECO:0007669"/>
    <property type="project" value="UniProtKB-ARBA"/>
</dbReference>
<dbReference type="FunFam" id="3.40.50.150:FF:000057">
    <property type="entry name" value="O-methyltransferase ZRP4"/>
    <property type="match status" value="1"/>
</dbReference>
<dbReference type="EMBL" id="OZ075131">
    <property type="protein sequence ID" value="CAL4980976.1"/>
    <property type="molecule type" value="Genomic_DNA"/>
</dbReference>
<dbReference type="InterPro" id="IPR012967">
    <property type="entry name" value="COMT_dimerisation"/>
</dbReference>
<dbReference type="InterPro" id="IPR016461">
    <property type="entry name" value="COMT-like"/>
</dbReference>
<evidence type="ECO:0000259" key="6">
    <source>
        <dbReference type="Pfam" id="PF00891"/>
    </source>
</evidence>
<dbReference type="InterPro" id="IPR029063">
    <property type="entry name" value="SAM-dependent_MTases_sf"/>
</dbReference>
<keyword evidence="1" id="KW-0489">Methyltransferase</keyword>
<feature type="region of interest" description="Disordered" evidence="5">
    <location>
        <begin position="1"/>
        <end position="22"/>
    </location>
</feature>
<proteinExistence type="predicted"/>
<dbReference type="SUPFAM" id="SSF46785">
    <property type="entry name" value="Winged helix' DNA-binding domain"/>
    <property type="match status" value="1"/>
</dbReference>
<dbReference type="GO" id="GO:0008171">
    <property type="term" value="F:O-methyltransferase activity"/>
    <property type="evidence" value="ECO:0007669"/>
    <property type="project" value="UniProtKB-ARBA"/>
</dbReference>
<dbReference type="Proteomes" id="UP001497457">
    <property type="component" value="Chromosome 21rd"/>
</dbReference>
<evidence type="ECO:0000256" key="3">
    <source>
        <dbReference type="ARBA" id="ARBA00022691"/>
    </source>
</evidence>
<feature type="domain" description="O-methyltransferase dimerisation" evidence="7">
    <location>
        <begin position="46"/>
        <end position="136"/>
    </location>
</feature>
<sequence length="389" mass="42553">MRLIKPHHPAQRKPNEPPRSASYEMAHTEDSTQELLQAHLQLLHESLGYIKSTALAVALDVGIADAIHHYSGSATVSQILARIDVNPSKQRGLRRLMRMLTVSGIFTVQYPSPSSSDGCDEALYQLTPASRLLLSDSRSPSLTPLLTMLLSPLLASPLATVVSALVRLEEQPDLSAFGIAHGETVWDVADQEAAFNISLHDAFAADTRFLMPIVLKECGHVFQGIESLVDVGGGPYGSAAVAIAAAFPHVKCSVLDLPHVVAQAPSDSKVQFVAGDMFESIPPANAIFLKWILHDWGDDECIKLLKRCKEAIPTRDAGGKVIIIDMVLGSGPPDEKRKETQVLFDLLMIAFNGVERDDQEWKKIFFEAGFKDYKIITLLGIRSVIELYP</sequence>
<dbReference type="InterPro" id="IPR001077">
    <property type="entry name" value="COMT_C"/>
</dbReference>
<keyword evidence="3" id="KW-0949">S-adenosyl-L-methionine</keyword>
<reference evidence="8" key="1">
    <citation type="submission" date="2024-10" db="EMBL/GenBank/DDBJ databases">
        <authorList>
            <person name="Ryan C."/>
        </authorList>
    </citation>
    <scope>NUCLEOTIDE SEQUENCE [LARGE SCALE GENOMIC DNA]</scope>
</reference>
<keyword evidence="2" id="KW-0808">Transferase</keyword>
<accession>A0ABC9AN18</accession>
<feature type="compositionally biased region" description="Basic residues" evidence="5">
    <location>
        <begin position="1"/>
        <end position="11"/>
    </location>
</feature>
<keyword evidence="9" id="KW-1185">Reference proteome</keyword>
<evidence type="ECO:0000256" key="2">
    <source>
        <dbReference type="ARBA" id="ARBA00022679"/>
    </source>
</evidence>
<evidence type="ECO:0000256" key="1">
    <source>
        <dbReference type="ARBA" id="ARBA00022603"/>
    </source>
</evidence>
<gene>
    <name evidence="8" type="ORF">URODEC1_LOCUS55926</name>
</gene>
<dbReference type="AlphaFoldDB" id="A0ABC9AN18"/>
<evidence type="ECO:0000259" key="7">
    <source>
        <dbReference type="Pfam" id="PF08100"/>
    </source>
</evidence>
<dbReference type="Gene3D" id="1.10.10.10">
    <property type="entry name" value="Winged helix-like DNA-binding domain superfamily/Winged helix DNA-binding domain"/>
    <property type="match status" value="1"/>
</dbReference>
<evidence type="ECO:0000256" key="5">
    <source>
        <dbReference type="SAM" id="MobiDB-lite"/>
    </source>
</evidence>
<evidence type="ECO:0000256" key="4">
    <source>
        <dbReference type="PIRSR" id="PIRSR005739-1"/>
    </source>
</evidence>
<dbReference type="GO" id="GO:0032259">
    <property type="term" value="P:methylation"/>
    <property type="evidence" value="ECO:0007669"/>
    <property type="project" value="UniProtKB-KW"/>
</dbReference>
<dbReference type="SUPFAM" id="SSF53335">
    <property type="entry name" value="S-adenosyl-L-methionine-dependent methyltransferases"/>
    <property type="match status" value="1"/>
</dbReference>
<dbReference type="PROSITE" id="PS51683">
    <property type="entry name" value="SAM_OMT_II"/>
    <property type="match status" value="1"/>
</dbReference>
<feature type="active site" description="Proton acceptor" evidence="4">
    <location>
        <position position="294"/>
    </location>
</feature>
<feature type="domain" description="O-methyltransferase C-terminal" evidence="6">
    <location>
        <begin position="171"/>
        <end position="371"/>
    </location>
</feature>
<dbReference type="InterPro" id="IPR036390">
    <property type="entry name" value="WH_DNA-bd_sf"/>
</dbReference>